<dbReference type="Proteomes" id="UP000217790">
    <property type="component" value="Unassembled WGS sequence"/>
</dbReference>
<keyword evidence="2" id="KW-0812">Transmembrane</keyword>
<proteinExistence type="predicted"/>
<evidence type="ECO:0000313" key="5">
    <source>
        <dbReference type="Proteomes" id="UP000217790"/>
    </source>
</evidence>
<feature type="signal peptide" evidence="3">
    <location>
        <begin position="1"/>
        <end position="21"/>
    </location>
</feature>
<evidence type="ECO:0000313" key="4">
    <source>
        <dbReference type="EMBL" id="PBK91364.1"/>
    </source>
</evidence>
<keyword evidence="2" id="KW-1133">Transmembrane helix</keyword>
<name>A0A2H3DC37_ARMGA</name>
<sequence>MMLLLPILSILSLFAFPTALAGSSNFGDSCSQGDNRLQAGTYQFYSDCNAQTYCASNSTCAHKGCRKDEYPFGYTDDQLPPKCPRGQFCPDEQDQCLDVLAVGSPCQLNRDDECEGPPNFKELADENNLGLNVNGSVCLNNICMWANVTEGETCVVENTAYIAYGTNQEYIDIVSRGNCRLGLYCDSQQLKCIQTKDLGQTCDADKECSTYNCLSSGVCGESPRTPRHFGAWVYVIVCIGIFGGMFGTLFGLFFLHRSQREQEREKRMQYWKEQNAFHQSLAQMRETARNSIMSLGNSTRSTMYSRDGGNSDDSHQPILQHGGPKASNLRYVADDGSLYDEGPAQRRDDGRF</sequence>
<dbReference type="OrthoDB" id="195231at2759"/>
<dbReference type="STRING" id="47427.A0A2H3DC37"/>
<dbReference type="OMA" id="CMWANAT"/>
<keyword evidence="2" id="KW-0472">Membrane</keyword>
<accession>A0A2H3DC37</accession>
<organism evidence="4 5">
    <name type="scientific">Armillaria gallica</name>
    <name type="common">Bulbous honey fungus</name>
    <name type="synonym">Armillaria bulbosa</name>
    <dbReference type="NCBI Taxonomy" id="47427"/>
    <lineage>
        <taxon>Eukaryota</taxon>
        <taxon>Fungi</taxon>
        <taxon>Dikarya</taxon>
        <taxon>Basidiomycota</taxon>
        <taxon>Agaricomycotina</taxon>
        <taxon>Agaricomycetes</taxon>
        <taxon>Agaricomycetidae</taxon>
        <taxon>Agaricales</taxon>
        <taxon>Marasmiineae</taxon>
        <taxon>Physalacriaceae</taxon>
        <taxon>Armillaria</taxon>
    </lineage>
</organism>
<feature type="transmembrane region" description="Helical" evidence="2">
    <location>
        <begin position="231"/>
        <end position="255"/>
    </location>
</feature>
<evidence type="ECO:0000256" key="2">
    <source>
        <dbReference type="SAM" id="Phobius"/>
    </source>
</evidence>
<keyword evidence="5" id="KW-1185">Reference proteome</keyword>
<dbReference type="AlphaFoldDB" id="A0A2H3DC37"/>
<evidence type="ECO:0000256" key="1">
    <source>
        <dbReference type="SAM" id="MobiDB-lite"/>
    </source>
</evidence>
<dbReference type="EMBL" id="KZ293661">
    <property type="protein sequence ID" value="PBK91364.1"/>
    <property type="molecule type" value="Genomic_DNA"/>
</dbReference>
<feature type="compositionally biased region" description="Basic and acidic residues" evidence="1">
    <location>
        <begin position="343"/>
        <end position="352"/>
    </location>
</feature>
<gene>
    <name evidence="4" type="ORF">ARMGADRAFT_198941</name>
</gene>
<feature type="chain" id="PRO_5013695602" evidence="3">
    <location>
        <begin position="22"/>
        <end position="352"/>
    </location>
</feature>
<protein>
    <submittedName>
        <fullName evidence="4">Uncharacterized protein</fullName>
    </submittedName>
</protein>
<keyword evidence="3" id="KW-0732">Signal</keyword>
<feature type="region of interest" description="Disordered" evidence="1">
    <location>
        <begin position="298"/>
        <end position="352"/>
    </location>
</feature>
<evidence type="ECO:0000256" key="3">
    <source>
        <dbReference type="SAM" id="SignalP"/>
    </source>
</evidence>
<reference evidence="5" key="1">
    <citation type="journal article" date="2017" name="Nat. Ecol. Evol.">
        <title>Genome expansion and lineage-specific genetic innovations in the forest pathogenic fungi Armillaria.</title>
        <authorList>
            <person name="Sipos G."/>
            <person name="Prasanna A.N."/>
            <person name="Walter M.C."/>
            <person name="O'Connor E."/>
            <person name="Balint B."/>
            <person name="Krizsan K."/>
            <person name="Kiss B."/>
            <person name="Hess J."/>
            <person name="Varga T."/>
            <person name="Slot J."/>
            <person name="Riley R."/>
            <person name="Boka B."/>
            <person name="Rigling D."/>
            <person name="Barry K."/>
            <person name="Lee J."/>
            <person name="Mihaltcheva S."/>
            <person name="LaButti K."/>
            <person name="Lipzen A."/>
            <person name="Waldron R."/>
            <person name="Moloney N.M."/>
            <person name="Sperisen C."/>
            <person name="Kredics L."/>
            <person name="Vagvoelgyi C."/>
            <person name="Patrignani A."/>
            <person name="Fitzpatrick D."/>
            <person name="Nagy I."/>
            <person name="Doyle S."/>
            <person name="Anderson J.B."/>
            <person name="Grigoriev I.V."/>
            <person name="Gueldener U."/>
            <person name="Muensterkoetter M."/>
            <person name="Nagy L.G."/>
        </authorList>
    </citation>
    <scope>NUCLEOTIDE SEQUENCE [LARGE SCALE GENOMIC DNA]</scope>
    <source>
        <strain evidence="5">Ar21-2</strain>
    </source>
</reference>
<dbReference type="InParanoid" id="A0A2H3DC37"/>